<evidence type="ECO:0000256" key="1">
    <source>
        <dbReference type="SAM" id="Phobius"/>
    </source>
</evidence>
<evidence type="ECO:0000313" key="3">
    <source>
        <dbReference type="Proteomes" id="UP000246715"/>
    </source>
</evidence>
<keyword evidence="1" id="KW-1133">Transmembrane helix</keyword>
<accession>A7ITT8</accession>
<protein>
    <submittedName>
        <fullName evidence="2">Uncharacterized protein M208L</fullName>
    </submittedName>
</protein>
<keyword evidence="1" id="KW-0472">Membrane</keyword>
<feature type="transmembrane region" description="Helical" evidence="1">
    <location>
        <begin position="40"/>
        <end position="62"/>
    </location>
</feature>
<gene>
    <name evidence="2" type="primary">M208L</name>
    <name evidence="2" type="ORF">MT325_M208L</name>
</gene>
<organism evidence="2 3">
    <name type="scientific">Paramecium bursaria Chlorella virus MT325</name>
    <name type="common">PBCV-MT325</name>
    <dbReference type="NCBI Taxonomy" id="346932"/>
    <lineage>
        <taxon>Viruses</taxon>
        <taxon>Varidnaviria</taxon>
        <taxon>Bamfordvirae</taxon>
        <taxon>Nucleocytoviricota</taxon>
        <taxon>Megaviricetes</taxon>
        <taxon>Algavirales</taxon>
        <taxon>Phycodnaviridae</taxon>
        <taxon>Chlorovirus</taxon>
        <taxon>Chlorovirus conductrix</taxon>
        <taxon>Paramecium bursaria Chlorella virus A1</taxon>
    </lineage>
</organism>
<dbReference type="EMBL" id="DQ491001">
    <property type="protein sequence ID" value="ABT13762.1"/>
    <property type="molecule type" value="Genomic_DNA"/>
</dbReference>
<organismHost>
    <name type="scientific">Paramecium bursaria</name>
    <dbReference type="NCBI Taxonomy" id="74790"/>
</organismHost>
<feature type="transmembrane region" description="Helical" evidence="1">
    <location>
        <begin position="12"/>
        <end position="33"/>
    </location>
</feature>
<keyword evidence="1" id="KW-0812">Transmembrane</keyword>
<proteinExistence type="predicted"/>
<feature type="transmembrane region" description="Helical" evidence="1">
    <location>
        <begin position="103"/>
        <end position="131"/>
    </location>
</feature>
<evidence type="ECO:0000313" key="2">
    <source>
        <dbReference type="EMBL" id="ABT13762.1"/>
    </source>
</evidence>
<reference evidence="2 3" key="1">
    <citation type="journal article" date="2007" name="Virology">
        <title>Sequence and annotation of the 314-kb MT325 and the 321-kb FR483 viruses that infect Chlorella Pbi.</title>
        <authorList>
            <person name="Fitzgerald L.A."/>
            <person name="Graves M.V."/>
            <person name="Li X."/>
            <person name="Feldblyum T."/>
            <person name="Hartigan J."/>
            <person name="Van Etten J.L."/>
        </authorList>
    </citation>
    <scope>NUCLEOTIDE SEQUENCE [LARGE SCALE GENOMIC DNA]</scope>
    <source>
        <strain evidence="2 3">MT325</strain>
    </source>
</reference>
<sequence>MVIYFYLVKSYTFLPLTSFPSLLVFLTVFFAGITYSLRSVVSVFLEVLGAGLGTSATGAFLIKTLVVFPATALRTGRSMTTVCLWAALISAREAEKRATELSMLAMIVWLLGALGFGVCLVVGGFGLWGLFGW</sequence>
<dbReference type="Proteomes" id="UP000246715">
    <property type="component" value="Segment"/>
</dbReference>
<name>A7ITT8_PBCVM</name>